<name>A0A8X6YRC3_9ARAC</name>
<dbReference type="AlphaFoldDB" id="A0A8X6YRC3"/>
<dbReference type="OrthoDB" id="8037405at2759"/>
<sequence length="124" mass="14181">MIRILVGRFEKLGSVANHPGRGVHQNIHTEDSVETVRLSVANDPSVSTRRGSSQMGISRTTLRTILKLDLKIHPYKFQTVQTLLPQYHLLREIFDESLTSKNSDFPWPPRSPNFNCARQRLQDS</sequence>
<accession>A0A8X6YRC3</accession>
<dbReference type="PANTHER" id="PTHR47326:SF1">
    <property type="entry name" value="HTH PSQ-TYPE DOMAIN-CONTAINING PROTEIN"/>
    <property type="match status" value="1"/>
</dbReference>
<protein>
    <submittedName>
        <fullName evidence="1">Uncharacterized protein</fullName>
    </submittedName>
</protein>
<reference evidence="1" key="1">
    <citation type="submission" date="2020-08" db="EMBL/GenBank/DDBJ databases">
        <title>Multicomponent nature underlies the extraordinary mechanical properties of spider dragline silk.</title>
        <authorList>
            <person name="Kono N."/>
            <person name="Nakamura H."/>
            <person name="Mori M."/>
            <person name="Yoshida Y."/>
            <person name="Ohtoshi R."/>
            <person name="Malay A.D."/>
            <person name="Moran D.A.P."/>
            <person name="Tomita M."/>
            <person name="Numata K."/>
            <person name="Arakawa K."/>
        </authorList>
    </citation>
    <scope>NUCLEOTIDE SEQUENCE</scope>
</reference>
<evidence type="ECO:0000313" key="2">
    <source>
        <dbReference type="Proteomes" id="UP000886998"/>
    </source>
</evidence>
<dbReference type="EMBL" id="BMAV01022647">
    <property type="protein sequence ID" value="GFY77770.1"/>
    <property type="molecule type" value="Genomic_DNA"/>
</dbReference>
<keyword evidence="2" id="KW-1185">Reference proteome</keyword>
<evidence type="ECO:0000313" key="1">
    <source>
        <dbReference type="EMBL" id="GFY77770.1"/>
    </source>
</evidence>
<dbReference type="Proteomes" id="UP000886998">
    <property type="component" value="Unassembled WGS sequence"/>
</dbReference>
<comment type="caution">
    <text evidence="1">The sequence shown here is derived from an EMBL/GenBank/DDBJ whole genome shotgun (WGS) entry which is preliminary data.</text>
</comment>
<organism evidence="1 2">
    <name type="scientific">Trichonephila inaurata madagascariensis</name>
    <dbReference type="NCBI Taxonomy" id="2747483"/>
    <lineage>
        <taxon>Eukaryota</taxon>
        <taxon>Metazoa</taxon>
        <taxon>Ecdysozoa</taxon>
        <taxon>Arthropoda</taxon>
        <taxon>Chelicerata</taxon>
        <taxon>Arachnida</taxon>
        <taxon>Araneae</taxon>
        <taxon>Araneomorphae</taxon>
        <taxon>Entelegynae</taxon>
        <taxon>Araneoidea</taxon>
        <taxon>Nephilidae</taxon>
        <taxon>Trichonephila</taxon>
        <taxon>Trichonephila inaurata</taxon>
    </lineage>
</organism>
<dbReference type="PANTHER" id="PTHR47326">
    <property type="entry name" value="TRANSPOSABLE ELEMENT TC3 TRANSPOSASE-LIKE PROTEIN"/>
    <property type="match status" value="1"/>
</dbReference>
<proteinExistence type="predicted"/>
<gene>
    <name evidence="1" type="ORF">TNIN_379381</name>
</gene>